<dbReference type="InterPro" id="IPR004176">
    <property type="entry name" value="Clp_R_N"/>
</dbReference>
<dbReference type="FunFam" id="3.40.50.300:FF:000120">
    <property type="entry name" value="ATP-dependent chaperone ClpB"/>
    <property type="match status" value="1"/>
</dbReference>
<sequence length="870" mass="96925">MNPDNLTEAVTQAISQAQQIATTRKQQNITVAHLFKFLVQPGELAREIYSQLGLNLDDVNSELDSEIDQIATVEGSNVNYGQSLSSNLYELLQNAEQIKNEFGDSFIAVDTLTIAVMQLHGDKFADYLANKGITEQKVRNVVEKIRGGQKVTTKNQEDSYQSLEKYGTDLVQAARDNKLGPIIGRDEEILDVIRILSRKTKNNPVLIGAPGVGKTAVVEGLAMRIASNDVPENLKNKTIFQLDMGSLIAGAKYRGEFEERLQAVLKEVKKAEGQIIMFIDEIHNIVGAGKAEGSMDAGNILKPMLARGELHLIGATTIDEYRKYMEKDKALERRFQRVMVHEPSVEDTVTILRGLSESLEIHHGVRIHDNALVAAAKLSDRYITDRYLPDKAIDLVDEASAEIRVEMNSSPTELDQSKRQMMRLEVEEAALKQETDEASKKRLKEVKEDLANIKGKVNKLNARWSQEKDAIKKISDKKKQLDQAKNDLKQAENTYDLNKAAVLQHGTIPQLESDLKKLEDNDQHSDWLVSESVTANEIAGVVSRETGIPVTKLVEGERKKLLHLADNLHKRVIGQDAAVTAVSDAVIRSRAGLQDPSRPLGSFLFLGPTGVGKTELAKALAEDLFDSENHMVRIDMSEYMEKESVSRLVGAAPGYVGYEEGGQLTEAVRRNPYTIVLFDEIEKAHPDVFNILLQVLDDGRLTDSQGRTIDFKNTILIMTSNLGSDILLEGTDKNGVISEDAQKQVDRLLKASFKPEFLNRIDDVITFTPLTKADIEKIVQKLINQLSQRTKAQDIKLSISDEAKRWIADNGYEPQYGARPLQRYVTNVVETPLARMIVADEIKPHSVVHINLDGDKLTFVPEQLSADTQI</sequence>
<reference evidence="14 15" key="1">
    <citation type="journal article" date="2015" name="Genome Announc.">
        <title>Expanding the biotechnology potential of lactobacilli through comparative genomics of 213 strains and associated genera.</title>
        <authorList>
            <person name="Sun Z."/>
            <person name="Harris H.M."/>
            <person name="McCann A."/>
            <person name="Guo C."/>
            <person name="Argimon S."/>
            <person name="Zhang W."/>
            <person name="Yang X."/>
            <person name="Jeffery I.B."/>
            <person name="Cooney J.C."/>
            <person name="Kagawa T.F."/>
            <person name="Liu W."/>
            <person name="Song Y."/>
            <person name="Salvetti E."/>
            <person name="Wrobel A."/>
            <person name="Rasinkangas P."/>
            <person name="Parkhill J."/>
            <person name="Rea M.C."/>
            <person name="O'Sullivan O."/>
            <person name="Ritari J."/>
            <person name="Douillard F.P."/>
            <person name="Paul Ross R."/>
            <person name="Yang R."/>
            <person name="Briner A.E."/>
            <person name="Felis G.E."/>
            <person name="de Vos W.M."/>
            <person name="Barrangou R."/>
            <person name="Klaenhammer T.R."/>
            <person name="Caufield P.W."/>
            <person name="Cui Y."/>
            <person name="Zhang H."/>
            <person name="O'Toole P.W."/>
        </authorList>
    </citation>
    <scope>NUCLEOTIDE SEQUENCE [LARGE SCALE GENOMIC DNA]</scope>
    <source>
        <strain evidence="14 15">DSM 19904</strain>
    </source>
</reference>
<comment type="similarity">
    <text evidence="2 11">Belongs to the ClpA/ClpB family.</text>
</comment>
<dbReference type="SMART" id="SM00382">
    <property type="entry name" value="AAA"/>
    <property type="match status" value="2"/>
</dbReference>
<keyword evidence="7 11" id="KW-0143">Chaperone</keyword>
<evidence type="ECO:0000256" key="1">
    <source>
        <dbReference type="ARBA" id="ARBA00004496"/>
    </source>
</evidence>
<dbReference type="InterPro" id="IPR017730">
    <property type="entry name" value="Chaperonin_ClpB"/>
</dbReference>
<dbReference type="PATRIC" id="fig|1423808.3.peg.724"/>
<dbReference type="RefSeq" id="WP_057825665.1">
    <property type="nucleotide sequence ID" value="NZ_AZEA01000014.1"/>
</dbReference>
<keyword evidence="15" id="KW-1185">Reference proteome</keyword>
<dbReference type="InterPro" id="IPR003959">
    <property type="entry name" value="ATPase_AAA_core"/>
</dbReference>
<evidence type="ECO:0000256" key="9">
    <source>
        <dbReference type="ARBA" id="ARBA00026057"/>
    </source>
</evidence>
<comment type="subcellular location">
    <subcellularLocation>
        <location evidence="1 12">Cytoplasm</location>
    </subcellularLocation>
</comment>
<comment type="subunit">
    <text evidence="12">Homohexamer; The oligomerization is ATP-dependent.</text>
</comment>
<proteinExistence type="inferred from homology"/>
<dbReference type="EMBL" id="AZEA01000014">
    <property type="protein sequence ID" value="KRK87892.1"/>
    <property type="molecule type" value="Genomic_DNA"/>
</dbReference>
<dbReference type="InterPro" id="IPR003593">
    <property type="entry name" value="AAA+_ATPase"/>
</dbReference>
<accession>A0A0R1L479</accession>
<evidence type="ECO:0000256" key="5">
    <source>
        <dbReference type="ARBA" id="ARBA00022840"/>
    </source>
</evidence>
<dbReference type="PANTHER" id="PTHR11638:SF18">
    <property type="entry name" value="HEAT SHOCK PROTEIN 104"/>
    <property type="match status" value="1"/>
</dbReference>
<keyword evidence="12" id="KW-0963">Cytoplasm</keyword>
<dbReference type="CDD" id="cd00009">
    <property type="entry name" value="AAA"/>
    <property type="match status" value="1"/>
</dbReference>
<name>A0A0R1L479_9LACO</name>
<organism evidence="14 15">
    <name type="scientific">Lentilactobacillus sunkii DSM 19904</name>
    <dbReference type="NCBI Taxonomy" id="1423808"/>
    <lineage>
        <taxon>Bacteria</taxon>
        <taxon>Bacillati</taxon>
        <taxon>Bacillota</taxon>
        <taxon>Bacilli</taxon>
        <taxon>Lactobacillales</taxon>
        <taxon>Lactobacillaceae</taxon>
        <taxon>Lentilactobacillus</taxon>
    </lineage>
</organism>
<dbReference type="Pfam" id="PF02861">
    <property type="entry name" value="Clp_N"/>
    <property type="match status" value="1"/>
</dbReference>
<keyword evidence="6 12" id="KW-0175">Coiled coil</keyword>
<evidence type="ECO:0000256" key="6">
    <source>
        <dbReference type="ARBA" id="ARBA00023054"/>
    </source>
</evidence>
<evidence type="ECO:0000256" key="3">
    <source>
        <dbReference type="ARBA" id="ARBA00022737"/>
    </source>
</evidence>
<evidence type="ECO:0000256" key="7">
    <source>
        <dbReference type="ARBA" id="ARBA00023186"/>
    </source>
</evidence>
<dbReference type="Pfam" id="PF10431">
    <property type="entry name" value="ClpB_D2-small"/>
    <property type="match status" value="1"/>
</dbReference>
<comment type="subunit">
    <text evidence="9">Homohexamer. The oligomerization is ATP-dependent.</text>
</comment>
<evidence type="ECO:0000256" key="4">
    <source>
        <dbReference type="ARBA" id="ARBA00022741"/>
    </source>
</evidence>
<dbReference type="GO" id="GO:0042026">
    <property type="term" value="P:protein refolding"/>
    <property type="evidence" value="ECO:0007669"/>
    <property type="project" value="UniProtKB-UniRule"/>
</dbReference>
<dbReference type="NCBIfam" id="TIGR03346">
    <property type="entry name" value="chaperone_ClpB"/>
    <property type="match status" value="1"/>
</dbReference>
<dbReference type="Proteomes" id="UP000051581">
    <property type="component" value="Unassembled WGS sequence"/>
</dbReference>
<dbReference type="InterPro" id="IPR036628">
    <property type="entry name" value="Clp_N_dom_sf"/>
</dbReference>
<evidence type="ECO:0000313" key="14">
    <source>
        <dbReference type="EMBL" id="KRK87892.1"/>
    </source>
</evidence>
<keyword evidence="5 11" id="KW-0067">ATP-binding</keyword>
<dbReference type="PROSITE" id="PS00871">
    <property type="entry name" value="CLPAB_2"/>
    <property type="match status" value="1"/>
</dbReference>
<evidence type="ECO:0000313" key="15">
    <source>
        <dbReference type="Proteomes" id="UP000051581"/>
    </source>
</evidence>
<keyword evidence="12" id="KW-0346">Stress response</keyword>
<dbReference type="Pfam" id="PF17871">
    <property type="entry name" value="AAA_lid_9"/>
    <property type="match status" value="1"/>
</dbReference>
<dbReference type="InterPro" id="IPR018368">
    <property type="entry name" value="ClpA/B_CS1"/>
</dbReference>
<dbReference type="PANTHER" id="PTHR11638">
    <property type="entry name" value="ATP-DEPENDENT CLP PROTEASE"/>
    <property type="match status" value="1"/>
</dbReference>
<dbReference type="InterPro" id="IPR027417">
    <property type="entry name" value="P-loop_NTPase"/>
</dbReference>
<evidence type="ECO:0000259" key="13">
    <source>
        <dbReference type="PROSITE" id="PS51903"/>
    </source>
</evidence>
<dbReference type="Gene3D" id="3.40.50.300">
    <property type="entry name" value="P-loop containing nucleotide triphosphate hydrolases"/>
    <property type="match status" value="3"/>
</dbReference>
<evidence type="ECO:0000256" key="2">
    <source>
        <dbReference type="ARBA" id="ARBA00008675"/>
    </source>
</evidence>
<comment type="caution">
    <text evidence="14">The sequence shown here is derived from an EMBL/GenBank/DDBJ whole genome shotgun (WGS) entry which is preliminary data.</text>
</comment>
<dbReference type="SUPFAM" id="SSF81923">
    <property type="entry name" value="Double Clp-N motif"/>
    <property type="match status" value="1"/>
</dbReference>
<dbReference type="Pfam" id="PF07724">
    <property type="entry name" value="AAA_2"/>
    <property type="match status" value="1"/>
</dbReference>
<dbReference type="Gene3D" id="1.10.1780.10">
    <property type="entry name" value="Clp, N-terminal domain"/>
    <property type="match status" value="1"/>
</dbReference>
<dbReference type="CDD" id="cd19499">
    <property type="entry name" value="RecA-like_ClpB_Hsp104-like"/>
    <property type="match status" value="1"/>
</dbReference>
<dbReference type="PRINTS" id="PR00300">
    <property type="entry name" value="CLPPROTEASEA"/>
</dbReference>
<dbReference type="InterPro" id="IPR041546">
    <property type="entry name" value="ClpA/ClpB_AAA_lid"/>
</dbReference>
<dbReference type="Gene3D" id="1.10.8.60">
    <property type="match status" value="1"/>
</dbReference>
<dbReference type="SMART" id="SM01086">
    <property type="entry name" value="ClpB_D2-small"/>
    <property type="match status" value="1"/>
</dbReference>
<comment type="function">
    <text evidence="8">Part of a stress-induced multi-chaperone system, it is involved in the recovery of the cell from heat-induced damage, in cooperation with DnaK, DnaJ and GrpE. Acts before DnaK, in the processing of protein aggregates. Protein binding stimulates the ATPase activity; ATP hydrolysis unfolds the denatured protein aggregates, which probably helps expose new hydrophobic binding sites on the surface of ClpB-bound aggregates, contributing to the solubilization and refolding of denatured protein aggregates by DnaK.</text>
</comment>
<dbReference type="AlphaFoldDB" id="A0A0R1L479"/>
<dbReference type="InterPro" id="IPR050130">
    <property type="entry name" value="ClpA_ClpB"/>
</dbReference>
<keyword evidence="4 11" id="KW-0547">Nucleotide-binding</keyword>
<evidence type="ECO:0000256" key="12">
    <source>
        <dbReference type="RuleBase" id="RU362034"/>
    </source>
</evidence>
<dbReference type="SUPFAM" id="SSF52540">
    <property type="entry name" value="P-loop containing nucleoside triphosphate hydrolases"/>
    <property type="match status" value="2"/>
</dbReference>
<dbReference type="InterPro" id="IPR001270">
    <property type="entry name" value="ClpA/B"/>
</dbReference>
<dbReference type="GO" id="GO:0016887">
    <property type="term" value="F:ATP hydrolysis activity"/>
    <property type="evidence" value="ECO:0007669"/>
    <property type="project" value="InterPro"/>
</dbReference>
<protein>
    <recommendedName>
        <fullName evidence="12">Chaperone protein ClpB</fullName>
    </recommendedName>
</protein>
<dbReference type="GO" id="GO:0005737">
    <property type="term" value="C:cytoplasm"/>
    <property type="evidence" value="ECO:0007669"/>
    <property type="project" value="UniProtKB-SubCell"/>
</dbReference>
<keyword evidence="3 10" id="KW-0677">Repeat</keyword>
<evidence type="ECO:0000256" key="10">
    <source>
        <dbReference type="PROSITE-ProRule" id="PRU01251"/>
    </source>
</evidence>
<dbReference type="InterPro" id="IPR019489">
    <property type="entry name" value="Clp_ATPase_C"/>
</dbReference>
<evidence type="ECO:0000256" key="8">
    <source>
        <dbReference type="ARBA" id="ARBA00025613"/>
    </source>
</evidence>
<dbReference type="GO" id="GO:0005524">
    <property type="term" value="F:ATP binding"/>
    <property type="evidence" value="ECO:0007669"/>
    <property type="project" value="UniProtKB-UniRule"/>
</dbReference>
<dbReference type="Pfam" id="PF00004">
    <property type="entry name" value="AAA"/>
    <property type="match status" value="1"/>
</dbReference>
<dbReference type="InterPro" id="IPR028299">
    <property type="entry name" value="ClpA/B_CS2"/>
</dbReference>
<feature type="domain" description="Clp R" evidence="13">
    <location>
        <begin position="3"/>
        <end position="148"/>
    </location>
</feature>
<feature type="coiled-coil region" evidence="12">
    <location>
        <begin position="414"/>
        <end position="501"/>
    </location>
</feature>
<dbReference type="OrthoDB" id="9803641at2"/>
<gene>
    <name evidence="12" type="primary">clpB</name>
    <name evidence="14" type="ORF">FD17_GL000720</name>
</gene>
<dbReference type="GO" id="GO:0034605">
    <property type="term" value="P:cellular response to heat"/>
    <property type="evidence" value="ECO:0007669"/>
    <property type="project" value="TreeGrafter"/>
</dbReference>
<dbReference type="FunFam" id="3.40.50.300:FF:000025">
    <property type="entry name" value="ATP-dependent Clp protease subunit"/>
    <property type="match status" value="1"/>
</dbReference>
<dbReference type="FunFam" id="3.40.50.300:FF:000010">
    <property type="entry name" value="Chaperone clpB 1, putative"/>
    <property type="match status" value="1"/>
</dbReference>
<evidence type="ECO:0000256" key="11">
    <source>
        <dbReference type="RuleBase" id="RU004432"/>
    </source>
</evidence>
<dbReference type="PROSITE" id="PS51903">
    <property type="entry name" value="CLP_R"/>
    <property type="match status" value="1"/>
</dbReference>
<dbReference type="PROSITE" id="PS00870">
    <property type="entry name" value="CLPAB_1"/>
    <property type="match status" value="1"/>
</dbReference>